<dbReference type="InterPro" id="IPR052598">
    <property type="entry name" value="IgSF_CEA-related"/>
</dbReference>
<evidence type="ECO:0000256" key="1">
    <source>
        <dbReference type="ARBA" id="ARBA00022729"/>
    </source>
</evidence>
<keyword evidence="2" id="KW-1015">Disulfide bond</keyword>
<feature type="domain" description="Ig-like" evidence="8">
    <location>
        <begin position="391"/>
        <end position="471"/>
    </location>
</feature>
<keyword evidence="1 7" id="KW-0732">Signal</keyword>
<evidence type="ECO:0000256" key="5">
    <source>
        <dbReference type="SAM" id="MobiDB-lite"/>
    </source>
</evidence>
<keyword evidence="4" id="KW-0393">Immunoglobulin domain</keyword>
<evidence type="ECO:0000256" key="7">
    <source>
        <dbReference type="SAM" id="SignalP"/>
    </source>
</evidence>
<feature type="domain" description="Ig-like" evidence="8">
    <location>
        <begin position="291"/>
        <end position="384"/>
    </location>
</feature>
<dbReference type="PANTHER" id="PTHR44337:SF20">
    <property type="entry name" value="CARCINOEMBRYONIC ANTIGEN-RELATED CELL ADHESION MOLECULE 5-RELATED"/>
    <property type="match status" value="1"/>
</dbReference>
<feature type="region of interest" description="Disordered" evidence="5">
    <location>
        <begin position="570"/>
        <end position="607"/>
    </location>
</feature>
<dbReference type="InterPro" id="IPR003598">
    <property type="entry name" value="Ig_sub2"/>
</dbReference>
<dbReference type="InterPro" id="IPR003599">
    <property type="entry name" value="Ig_sub"/>
</dbReference>
<accession>A0AAV6PTJ7</accession>
<dbReference type="InterPro" id="IPR007110">
    <property type="entry name" value="Ig-like_dom"/>
</dbReference>
<evidence type="ECO:0000256" key="2">
    <source>
        <dbReference type="ARBA" id="ARBA00023157"/>
    </source>
</evidence>
<comment type="caution">
    <text evidence="9">The sequence shown here is derived from an EMBL/GenBank/DDBJ whole genome shotgun (WGS) entry which is preliminary data.</text>
</comment>
<name>A0AAV6PTJ7_SOLSE</name>
<dbReference type="SMART" id="SM00409">
    <property type="entry name" value="IG"/>
    <property type="match status" value="5"/>
</dbReference>
<feature type="domain" description="Ig-like" evidence="8">
    <location>
        <begin position="119"/>
        <end position="208"/>
    </location>
</feature>
<keyword evidence="3" id="KW-0325">Glycoprotein</keyword>
<keyword evidence="6" id="KW-1133">Transmembrane helix</keyword>
<evidence type="ECO:0000313" key="10">
    <source>
        <dbReference type="Proteomes" id="UP000693946"/>
    </source>
</evidence>
<evidence type="ECO:0000256" key="4">
    <source>
        <dbReference type="ARBA" id="ARBA00023319"/>
    </source>
</evidence>
<dbReference type="Proteomes" id="UP000693946">
    <property type="component" value="Linkage Group LG9"/>
</dbReference>
<protein>
    <submittedName>
        <fullName evidence="9">Carcinoembryonic antigen-related cell adhesion molecule 5-like</fullName>
    </submittedName>
</protein>
<dbReference type="Pfam" id="PF13895">
    <property type="entry name" value="Ig_2"/>
    <property type="match status" value="1"/>
</dbReference>
<dbReference type="PANTHER" id="PTHR44337">
    <property type="entry name" value="CARCINOEMBRYONIC ANTIGEN-RELATED CELL ADHESION MOLECULE 8"/>
    <property type="match status" value="1"/>
</dbReference>
<dbReference type="AlphaFoldDB" id="A0AAV6PTJ7"/>
<organism evidence="9 10">
    <name type="scientific">Solea senegalensis</name>
    <name type="common">Senegalese sole</name>
    <dbReference type="NCBI Taxonomy" id="28829"/>
    <lineage>
        <taxon>Eukaryota</taxon>
        <taxon>Metazoa</taxon>
        <taxon>Chordata</taxon>
        <taxon>Craniata</taxon>
        <taxon>Vertebrata</taxon>
        <taxon>Euteleostomi</taxon>
        <taxon>Actinopterygii</taxon>
        <taxon>Neopterygii</taxon>
        <taxon>Teleostei</taxon>
        <taxon>Neoteleostei</taxon>
        <taxon>Acanthomorphata</taxon>
        <taxon>Carangaria</taxon>
        <taxon>Pleuronectiformes</taxon>
        <taxon>Pleuronectoidei</taxon>
        <taxon>Soleidae</taxon>
        <taxon>Solea</taxon>
    </lineage>
</organism>
<sequence>MFFLLCAASVIFTGLSAADVLVAPEGGKVMFAPVMIPAGEPVMPFRAVIWKFELFNIITSLRDLNNTEPQYEGRITLFRSNGSLELRNLTLNDTGTYDITIITDATTLIEELTLEVYVPISNVTVTANNTEVLEFTSVRLSCSSSGSSLSFLWLNGSSEVTASDRVQLTDGGSSALMIHQVTRYDRGPFRCHVTNPVSNGTSDPVNLSVSFGPENVTVTPSKGFFLNGSNINLTCSAVSRPAAHFQWFLNGDKLLDTERVLSLVNVHMNQSGNYSCQAFNNRTMKNETSLPAVISVLKRISAASVNSTRTQVFVGDSVNLTCEAAGSVFTRRWFKDGSPLILSDGMMFHNDRRVLSFQSLTRDDRGEYTCTVANPISSDEAKFTMVVIFGPENIHIIGPREINVKQMLTLICAADSIPPARYTWFLNKTEIKNDAVVFTKAAVELSDSGSYTCKARNEISGSTTEAVHVLSVKQLSSCSAGCVIGIIFACCVFAGLIGGICFYCKKRGKYSASEYTDDTTGGEGQNNVAFVRRSEDLTYADVNFVQSEDGEVVKQVSENGVSDYAEVKVTDKTPEEPSASSTPDANVDVKDAVPQSDADGAKTDAGDLIALDIIDEPVDLDDVTIS</sequence>
<feature type="signal peptide" evidence="7">
    <location>
        <begin position="1"/>
        <end position="18"/>
    </location>
</feature>
<keyword evidence="6" id="KW-0472">Membrane</keyword>
<dbReference type="SMART" id="SM00408">
    <property type="entry name" value="IGc2"/>
    <property type="match status" value="4"/>
</dbReference>
<dbReference type="CDD" id="cd00096">
    <property type="entry name" value="Ig"/>
    <property type="match status" value="1"/>
</dbReference>
<dbReference type="Pfam" id="PF13927">
    <property type="entry name" value="Ig_3"/>
    <property type="match status" value="1"/>
</dbReference>
<gene>
    <name evidence="9" type="ORF">JOB18_037437</name>
</gene>
<evidence type="ECO:0000259" key="8">
    <source>
        <dbReference type="PROSITE" id="PS50835"/>
    </source>
</evidence>
<proteinExistence type="predicted"/>
<evidence type="ECO:0000313" key="9">
    <source>
        <dbReference type="EMBL" id="KAG7475781.1"/>
    </source>
</evidence>
<dbReference type="InterPro" id="IPR013098">
    <property type="entry name" value="Ig_I-set"/>
</dbReference>
<feature type="domain" description="Ig-like" evidence="8">
    <location>
        <begin position="213"/>
        <end position="289"/>
    </location>
</feature>
<evidence type="ECO:0000256" key="3">
    <source>
        <dbReference type="ARBA" id="ARBA00023180"/>
    </source>
</evidence>
<dbReference type="PROSITE" id="PS50835">
    <property type="entry name" value="IG_LIKE"/>
    <property type="match status" value="4"/>
</dbReference>
<dbReference type="EMBL" id="JAGKHQ010000021">
    <property type="protein sequence ID" value="KAG7475781.1"/>
    <property type="molecule type" value="Genomic_DNA"/>
</dbReference>
<feature type="chain" id="PRO_5043675286" evidence="7">
    <location>
        <begin position="19"/>
        <end position="626"/>
    </location>
</feature>
<evidence type="ECO:0000256" key="6">
    <source>
        <dbReference type="SAM" id="Phobius"/>
    </source>
</evidence>
<dbReference type="Pfam" id="PF07679">
    <property type="entry name" value="I-set"/>
    <property type="match status" value="2"/>
</dbReference>
<keyword evidence="10" id="KW-1185">Reference proteome</keyword>
<reference evidence="9 10" key="1">
    <citation type="journal article" date="2021" name="Sci. Rep.">
        <title>Chromosome anchoring in Senegalese sole (Solea senegalensis) reveals sex-associated markers and genome rearrangements in flatfish.</title>
        <authorList>
            <person name="Guerrero-Cozar I."/>
            <person name="Gomez-Garrido J."/>
            <person name="Berbel C."/>
            <person name="Martinez-Blanch J.F."/>
            <person name="Alioto T."/>
            <person name="Claros M.G."/>
            <person name="Gagnaire P.A."/>
            <person name="Manchado M."/>
        </authorList>
    </citation>
    <scope>NUCLEOTIDE SEQUENCE [LARGE SCALE GENOMIC DNA]</scope>
    <source>
        <strain evidence="9">Sse05_10M</strain>
    </source>
</reference>
<keyword evidence="6" id="KW-0812">Transmembrane</keyword>
<feature type="transmembrane region" description="Helical" evidence="6">
    <location>
        <begin position="483"/>
        <end position="504"/>
    </location>
</feature>